<protein>
    <submittedName>
        <fullName evidence="2">NUDIX domain-containing protein</fullName>
    </submittedName>
</protein>
<comment type="caution">
    <text evidence="2">The sequence shown here is derived from an EMBL/GenBank/DDBJ whole genome shotgun (WGS) entry which is preliminary data.</text>
</comment>
<dbReference type="InterPro" id="IPR054105">
    <property type="entry name" value="WHD_NrtR"/>
</dbReference>
<dbReference type="Pfam" id="PF21906">
    <property type="entry name" value="WHD_NrtR"/>
    <property type="match status" value="1"/>
</dbReference>
<dbReference type="InterPro" id="IPR036388">
    <property type="entry name" value="WH-like_DNA-bd_sf"/>
</dbReference>
<proteinExistence type="predicted"/>
<dbReference type="PANTHER" id="PTHR43736:SF4">
    <property type="entry name" value="SLR1690 PROTEIN"/>
    <property type="match status" value="1"/>
</dbReference>
<dbReference type="InterPro" id="IPR036390">
    <property type="entry name" value="WH_DNA-bd_sf"/>
</dbReference>
<evidence type="ECO:0000313" key="2">
    <source>
        <dbReference type="EMBL" id="MFC0674664.1"/>
    </source>
</evidence>
<dbReference type="EMBL" id="JBHLSV010000013">
    <property type="protein sequence ID" value="MFC0674664.1"/>
    <property type="molecule type" value="Genomic_DNA"/>
</dbReference>
<reference evidence="2 3" key="1">
    <citation type="submission" date="2024-09" db="EMBL/GenBank/DDBJ databases">
        <authorList>
            <person name="Sun Q."/>
            <person name="Mori K."/>
        </authorList>
    </citation>
    <scope>NUCLEOTIDE SEQUENCE [LARGE SCALE GENOMIC DNA]</scope>
    <source>
        <strain evidence="2 3">CICC 10874</strain>
    </source>
</reference>
<dbReference type="PANTHER" id="PTHR43736">
    <property type="entry name" value="ADP-RIBOSE PYROPHOSPHATASE"/>
    <property type="match status" value="1"/>
</dbReference>
<dbReference type="InterPro" id="IPR015797">
    <property type="entry name" value="NUDIX_hydrolase-like_dom_sf"/>
</dbReference>
<dbReference type="InterPro" id="IPR000086">
    <property type="entry name" value="NUDIX_hydrolase_dom"/>
</dbReference>
<sequence>MDAAAAPLDVAVDLVVLTLRGGKLSVLLVQREDAPFAGAWALPGGFVRPEEDLLAAAHRVLDSEASLGREHTYLEQLRTYGDADRDPRGRVISVVHMALGANLPDPVSGDGAADARFWDLAEIDAGALAFDHAEILTAAVERARSKLEYTTLATSFLPAEFTISQLRGVYESVWGTSLDPGNFHRKATRSPGFVVDLGKQTDGTGGRPARLFSAGEGAILNPPLLRGGE</sequence>
<dbReference type="SUPFAM" id="SSF55811">
    <property type="entry name" value="Nudix"/>
    <property type="match status" value="1"/>
</dbReference>
<dbReference type="PROSITE" id="PS51462">
    <property type="entry name" value="NUDIX"/>
    <property type="match status" value="1"/>
</dbReference>
<dbReference type="Gene3D" id="3.90.79.10">
    <property type="entry name" value="Nucleoside Triphosphate Pyrophosphohydrolase"/>
    <property type="match status" value="1"/>
</dbReference>
<dbReference type="CDD" id="cd18873">
    <property type="entry name" value="NUDIX_NadM_like"/>
    <property type="match status" value="1"/>
</dbReference>
<organism evidence="2 3">
    <name type="scientific">Brachybacterium hainanense</name>
    <dbReference type="NCBI Taxonomy" id="1541174"/>
    <lineage>
        <taxon>Bacteria</taxon>
        <taxon>Bacillati</taxon>
        <taxon>Actinomycetota</taxon>
        <taxon>Actinomycetes</taxon>
        <taxon>Micrococcales</taxon>
        <taxon>Dermabacteraceae</taxon>
        <taxon>Brachybacterium</taxon>
    </lineage>
</organism>
<accession>A0ABV6RDP0</accession>
<evidence type="ECO:0000259" key="1">
    <source>
        <dbReference type="PROSITE" id="PS51462"/>
    </source>
</evidence>
<keyword evidence="3" id="KW-1185">Reference proteome</keyword>
<name>A0ABV6RDP0_9MICO</name>
<dbReference type="SUPFAM" id="SSF46785">
    <property type="entry name" value="Winged helix' DNA-binding domain"/>
    <property type="match status" value="1"/>
</dbReference>
<evidence type="ECO:0000313" key="3">
    <source>
        <dbReference type="Proteomes" id="UP001589793"/>
    </source>
</evidence>
<dbReference type="Gene3D" id="1.10.10.10">
    <property type="entry name" value="Winged helix-like DNA-binding domain superfamily/Winged helix DNA-binding domain"/>
    <property type="match status" value="1"/>
</dbReference>
<gene>
    <name evidence="2" type="ORF">ACFFF6_11920</name>
</gene>
<dbReference type="Pfam" id="PF00293">
    <property type="entry name" value="NUDIX"/>
    <property type="match status" value="1"/>
</dbReference>
<feature type="domain" description="Nudix hydrolase" evidence="1">
    <location>
        <begin position="7"/>
        <end position="140"/>
    </location>
</feature>
<dbReference type="RefSeq" id="WP_376980968.1">
    <property type="nucleotide sequence ID" value="NZ_JBHLSV010000013.1"/>
</dbReference>
<dbReference type="Proteomes" id="UP001589793">
    <property type="component" value="Unassembled WGS sequence"/>
</dbReference>